<dbReference type="InterPro" id="IPR056734">
    <property type="entry name" value="NANM"/>
</dbReference>
<dbReference type="PANTHER" id="PTHR45632">
    <property type="entry name" value="LD33804P"/>
    <property type="match status" value="1"/>
</dbReference>
<dbReference type="Gene3D" id="2.120.10.80">
    <property type="entry name" value="Kelch-type beta propeller"/>
    <property type="match status" value="1"/>
</dbReference>
<dbReference type="SUPFAM" id="SSF117281">
    <property type="entry name" value="Kelch motif"/>
    <property type="match status" value="1"/>
</dbReference>
<gene>
    <name evidence="2" type="ORF">SAMN05192529_11198</name>
</gene>
<keyword evidence="1" id="KW-0732">Signal</keyword>
<evidence type="ECO:0000256" key="1">
    <source>
        <dbReference type="SAM" id="SignalP"/>
    </source>
</evidence>
<dbReference type="RefSeq" id="WP_091398029.1">
    <property type="nucleotide sequence ID" value="NZ_FNQY01000011.1"/>
</dbReference>
<dbReference type="Proteomes" id="UP000199041">
    <property type="component" value="Unassembled WGS sequence"/>
</dbReference>
<keyword evidence="3" id="KW-1185">Reference proteome</keyword>
<proteinExistence type="predicted"/>
<evidence type="ECO:0000313" key="3">
    <source>
        <dbReference type="Proteomes" id="UP000199041"/>
    </source>
</evidence>
<reference evidence="2 3" key="1">
    <citation type="submission" date="2016-10" db="EMBL/GenBank/DDBJ databases">
        <authorList>
            <person name="de Groot N.N."/>
        </authorList>
    </citation>
    <scope>NUCLEOTIDE SEQUENCE [LARGE SCALE GENOMIC DNA]</scope>
    <source>
        <strain evidence="2 3">Vu-144</strain>
    </source>
</reference>
<dbReference type="InterPro" id="IPR015915">
    <property type="entry name" value="Kelch-typ_b-propeller"/>
</dbReference>
<organism evidence="2 3">
    <name type="scientific">Arachidicoccus rhizosphaerae</name>
    <dbReference type="NCBI Taxonomy" id="551991"/>
    <lineage>
        <taxon>Bacteria</taxon>
        <taxon>Pseudomonadati</taxon>
        <taxon>Bacteroidota</taxon>
        <taxon>Chitinophagia</taxon>
        <taxon>Chitinophagales</taxon>
        <taxon>Chitinophagaceae</taxon>
        <taxon>Arachidicoccus</taxon>
    </lineage>
</organism>
<dbReference type="PROSITE" id="PS51257">
    <property type="entry name" value="PROKAR_LIPOPROTEIN"/>
    <property type="match status" value="1"/>
</dbReference>
<feature type="chain" id="PRO_5011502015" description="Cyclically-permuted mutarotase family protein" evidence="1">
    <location>
        <begin position="21"/>
        <end position="401"/>
    </location>
</feature>
<dbReference type="EMBL" id="FNQY01000011">
    <property type="protein sequence ID" value="SEA24477.1"/>
    <property type="molecule type" value="Genomic_DNA"/>
</dbReference>
<sequence>MRKATKIFFTPFILSIMAMAASCSNPQPGTAGGTPVSIQWKKLGELPGDLNQDAPKTNPGLAGPVAGITGNYLIVGGGSNFPDGLPWQGGTKTYYAKLYTYRLEQSGPLDTAILTNIESQLPYQAGYPACVSTDQGIVVAGGENLQGPLNKVSLISLSAAKDSLLIRPLPDLPEASSGGMIAVLDSKLYFAGGNNASGSTSTAFLSLDLKDTSEGWQPLPDLPQPIGFGVLYAAPDTHTLYLASGRKANPHARTSFFSSLFAFSTQSQSWHKKADLPYSVSAATGVRFQNKLLLFGGDQGETFHKTEDLLIKIADAKDNRQKQELIQQKNNLQQHHPGFTHQVLSYDIDQDRWELAGKLPFASQVTTTAISWGDKVIIPCGEIRAGVRYPDIIEAVLNPGK</sequence>
<name>A0A1H3ZLF3_9BACT</name>
<dbReference type="STRING" id="551991.SAMN05192529_11198"/>
<accession>A0A1H3ZLF3</accession>
<dbReference type="Pfam" id="PF24996">
    <property type="entry name" value="NANM"/>
    <property type="match status" value="1"/>
</dbReference>
<feature type="signal peptide" evidence="1">
    <location>
        <begin position="1"/>
        <end position="20"/>
    </location>
</feature>
<evidence type="ECO:0000313" key="2">
    <source>
        <dbReference type="EMBL" id="SEA24477.1"/>
    </source>
</evidence>
<evidence type="ECO:0008006" key="4">
    <source>
        <dbReference type="Google" id="ProtNLM"/>
    </source>
</evidence>
<dbReference type="AlphaFoldDB" id="A0A1H3ZLF3"/>
<dbReference type="OrthoDB" id="9803597at2"/>
<protein>
    <recommendedName>
        <fullName evidence="4">Cyclically-permuted mutarotase family protein</fullName>
    </recommendedName>
</protein>